<accession>A0A645A9C6</accession>
<gene>
    <name evidence="1" type="ORF">SDC9_96463</name>
</gene>
<name>A0A645A9C6_9ZZZZ</name>
<proteinExistence type="predicted"/>
<dbReference type="EMBL" id="VSSQ01012651">
    <property type="protein sequence ID" value="MPM49732.1"/>
    <property type="molecule type" value="Genomic_DNA"/>
</dbReference>
<organism evidence="1">
    <name type="scientific">bioreactor metagenome</name>
    <dbReference type="NCBI Taxonomy" id="1076179"/>
    <lineage>
        <taxon>unclassified sequences</taxon>
        <taxon>metagenomes</taxon>
        <taxon>ecological metagenomes</taxon>
    </lineage>
</organism>
<sequence length="130" mass="14443">MSASIRSVDNVDVTFDPFVVGVVILHGQLNPNIFLGIGILPILVEIEDVMENFFRHVEVFNQGANTAFEVIVLFNIFKFIKELEINACHQVGTIFDDLNHLLVAIFCCRKKAGINRKLNQSATIIGNKGA</sequence>
<protein>
    <submittedName>
        <fullName evidence="1">Uncharacterized protein</fullName>
    </submittedName>
</protein>
<reference evidence="1" key="1">
    <citation type="submission" date="2019-08" db="EMBL/GenBank/DDBJ databases">
        <authorList>
            <person name="Kucharzyk K."/>
            <person name="Murdoch R.W."/>
            <person name="Higgins S."/>
            <person name="Loffler F."/>
        </authorList>
    </citation>
    <scope>NUCLEOTIDE SEQUENCE</scope>
</reference>
<dbReference type="AlphaFoldDB" id="A0A645A9C6"/>
<comment type="caution">
    <text evidence="1">The sequence shown here is derived from an EMBL/GenBank/DDBJ whole genome shotgun (WGS) entry which is preliminary data.</text>
</comment>
<evidence type="ECO:0000313" key="1">
    <source>
        <dbReference type="EMBL" id="MPM49732.1"/>
    </source>
</evidence>